<dbReference type="EMBL" id="FOTF01000003">
    <property type="protein sequence ID" value="SFK84864.1"/>
    <property type="molecule type" value="Genomic_DNA"/>
</dbReference>
<gene>
    <name evidence="1" type="ORF">SAMN04488004_10317</name>
</gene>
<accession>A0A1I4CU67</accession>
<evidence type="ECO:0000313" key="2">
    <source>
        <dbReference type="Proteomes" id="UP000199550"/>
    </source>
</evidence>
<reference evidence="1 2" key="1">
    <citation type="submission" date="2016-10" db="EMBL/GenBank/DDBJ databases">
        <authorList>
            <person name="de Groot N.N."/>
        </authorList>
    </citation>
    <scope>NUCLEOTIDE SEQUENCE [LARGE SCALE GENOMIC DNA]</scope>
    <source>
        <strain evidence="1 2">DSM 16199</strain>
    </source>
</reference>
<proteinExistence type="predicted"/>
<organism evidence="1 2">
    <name type="scientific">Loktanella salsilacus</name>
    <dbReference type="NCBI Taxonomy" id="195913"/>
    <lineage>
        <taxon>Bacteria</taxon>
        <taxon>Pseudomonadati</taxon>
        <taxon>Pseudomonadota</taxon>
        <taxon>Alphaproteobacteria</taxon>
        <taxon>Rhodobacterales</taxon>
        <taxon>Roseobacteraceae</taxon>
        <taxon>Loktanella</taxon>
    </lineage>
</organism>
<name>A0A1I4CU67_9RHOB</name>
<dbReference type="STRING" id="195913.SAMN04488004_10317"/>
<protein>
    <submittedName>
        <fullName evidence="1">Uncharacterized protein</fullName>
    </submittedName>
</protein>
<dbReference type="GeneID" id="97892377"/>
<dbReference type="AlphaFoldDB" id="A0A1I4CU67"/>
<dbReference type="Proteomes" id="UP000199550">
    <property type="component" value="Unassembled WGS sequence"/>
</dbReference>
<dbReference type="RefSeq" id="WP_175499139.1">
    <property type="nucleotide sequence ID" value="NZ_CAXYBM010000005.1"/>
</dbReference>
<sequence length="52" mass="5953">MTYDSSDAVAFPFDMKSLEPPFAPLDMPRQVLEHAERPSIMNLVSRLFLRNA</sequence>
<evidence type="ECO:0000313" key="1">
    <source>
        <dbReference type="EMBL" id="SFK84864.1"/>
    </source>
</evidence>
<keyword evidence="2" id="KW-1185">Reference proteome</keyword>